<protein>
    <recommendedName>
        <fullName evidence="13">Radical SAM protein</fullName>
    </recommendedName>
</protein>
<evidence type="ECO:0000256" key="8">
    <source>
        <dbReference type="SAM" id="MobiDB-lite"/>
    </source>
</evidence>
<keyword evidence="6" id="KW-0408">Iron</keyword>
<dbReference type="PANTHER" id="PTHR43409">
    <property type="entry name" value="ANAEROBIC MAGNESIUM-PROTOPORPHYRIN IX MONOMETHYL ESTER CYCLASE-RELATED"/>
    <property type="match status" value="1"/>
</dbReference>
<dbReference type="Gene3D" id="3.40.50.280">
    <property type="entry name" value="Cobalamin-binding domain"/>
    <property type="match status" value="1"/>
</dbReference>
<keyword evidence="7" id="KW-0411">Iron-sulfur</keyword>
<dbReference type="SFLD" id="SFLDG01123">
    <property type="entry name" value="methyltransferase_(Class_B)"/>
    <property type="match status" value="1"/>
</dbReference>
<dbReference type="InterPro" id="IPR007197">
    <property type="entry name" value="rSAM"/>
</dbReference>
<dbReference type="Pfam" id="PF04055">
    <property type="entry name" value="Radical_SAM"/>
    <property type="match status" value="1"/>
</dbReference>
<dbReference type="InterPro" id="IPR051198">
    <property type="entry name" value="BchE-like"/>
</dbReference>
<dbReference type="PROSITE" id="PS51918">
    <property type="entry name" value="RADICAL_SAM"/>
    <property type="match status" value="1"/>
</dbReference>
<dbReference type="InterPro" id="IPR023404">
    <property type="entry name" value="rSAM_horseshoe"/>
</dbReference>
<keyword evidence="5" id="KW-0479">Metal-binding</keyword>
<keyword evidence="4" id="KW-0949">S-adenosyl-L-methionine</keyword>
<dbReference type="Proteomes" id="UP000613974">
    <property type="component" value="Unassembled WGS sequence"/>
</dbReference>
<accession>A0ABQ3SXH7</accession>
<organism evidence="11 12">
    <name type="scientific">Streptomyces nojiriensis</name>
    <dbReference type="NCBI Taxonomy" id="66374"/>
    <lineage>
        <taxon>Bacteria</taxon>
        <taxon>Bacillati</taxon>
        <taxon>Actinomycetota</taxon>
        <taxon>Actinomycetes</taxon>
        <taxon>Kitasatosporales</taxon>
        <taxon>Streptomycetaceae</taxon>
        <taxon>Streptomyces</taxon>
    </lineage>
</organism>
<dbReference type="InterPro" id="IPR034466">
    <property type="entry name" value="Methyltransferase_Class_B"/>
</dbReference>
<dbReference type="SMART" id="SM00729">
    <property type="entry name" value="Elp3"/>
    <property type="match status" value="1"/>
</dbReference>
<name>A0ABQ3SXH7_9ACTN</name>
<dbReference type="SUPFAM" id="SSF102114">
    <property type="entry name" value="Radical SAM enzymes"/>
    <property type="match status" value="1"/>
</dbReference>
<dbReference type="SFLD" id="SFLDS00029">
    <property type="entry name" value="Radical_SAM"/>
    <property type="match status" value="1"/>
</dbReference>
<comment type="caution">
    <text evidence="11">The sequence shown here is derived from an EMBL/GenBank/DDBJ whole genome shotgun (WGS) entry which is preliminary data.</text>
</comment>
<reference evidence="12" key="1">
    <citation type="submission" date="2023-07" db="EMBL/GenBank/DDBJ databases">
        <title>Whole genome shotgun sequence of Streptomyces nojiriensis NBRC 13794.</title>
        <authorList>
            <person name="Komaki H."/>
            <person name="Tamura T."/>
        </authorList>
    </citation>
    <scope>NUCLEOTIDE SEQUENCE [LARGE SCALE GENOMIC DNA]</scope>
    <source>
        <strain evidence="12">NBRC 13794</strain>
    </source>
</reference>
<keyword evidence="2" id="KW-0489">Methyltransferase</keyword>
<evidence type="ECO:0000256" key="4">
    <source>
        <dbReference type="ARBA" id="ARBA00022691"/>
    </source>
</evidence>
<evidence type="ECO:0000256" key="6">
    <source>
        <dbReference type="ARBA" id="ARBA00023004"/>
    </source>
</evidence>
<evidence type="ECO:0000256" key="7">
    <source>
        <dbReference type="ARBA" id="ARBA00023014"/>
    </source>
</evidence>
<dbReference type="EMBL" id="BNEC01000005">
    <property type="protein sequence ID" value="GHI72848.1"/>
    <property type="molecule type" value="Genomic_DNA"/>
</dbReference>
<sequence>MNQRFTLLINPPLWNAYAPHLAVPLLAGTLRDQGFAVHSYDASVEVLDWLLSADGLRALAEHGTRARDRHVAARARLVHDHTVRDVDRAKAVLRNLDALSDAQEQAWARRVMRNAMWSVSAAFDGLRFDLVANDLYYSANSTQAVLDSVNDSERNIYRWALDRLVPARYLDDPELGIVGISMSADTQLIATMTAAAEIRRRRPDVRIVVGGNYATRMVEEWSAPHPFFEWVDAFVMSEGEEALPELVRRWNCGESILGIPGVVAAVDDSLVRTPARPVKLDGVSAPYFADLPLERYFAPGPILPVYASRSCAWKCAFCSIPFASGSFRSRPAAQTVDHLEHLMAEYGTRTFMFVDEILTLHVMREVAQEIVDRGLDLFWYGETRFAGGFSRKLADLLYQSGCRRLNFGLESYNQRVLDLMVKGTKVEHVERTLQNVMAAGIAPHLFVIHGFPGEKQEEAERTHRVCRGEDPRGTDPVQQPLRNLGWVPFHSGSPLPDRTGSTGLRNRADRSGTRARPVSRPGVHRQRRAHIEGRG</sequence>
<gene>
    <name evidence="11" type="ORF">Snoj_67660</name>
</gene>
<dbReference type="InterPro" id="IPR006638">
    <property type="entry name" value="Elp3/MiaA/NifB-like_rSAM"/>
</dbReference>
<dbReference type="Gene3D" id="3.80.30.20">
    <property type="entry name" value="tm_1862 like domain"/>
    <property type="match status" value="1"/>
</dbReference>
<evidence type="ECO:0000256" key="5">
    <source>
        <dbReference type="ARBA" id="ARBA00022723"/>
    </source>
</evidence>
<feature type="domain" description="B12-binding" evidence="9">
    <location>
        <begin position="113"/>
        <end position="257"/>
    </location>
</feature>
<dbReference type="CDD" id="cd01335">
    <property type="entry name" value="Radical_SAM"/>
    <property type="match status" value="1"/>
</dbReference>
<dbReference type="InterPro" id="IPR058240">
    <property type="entry name" value="rSAM_sf"/>
</dbReference>
<dbReference type="RefSeq" id="WP_189748068.1">
    <property type="nucleotide sequence ID" value="NZ_BMRL01000034.1"/>
</dbReference>
<dbReference type="GeneID" id="95591081"/>
<dbReference type="SFLD" id="SFLDG01082">
    <property type="entry name" value="B12-binding_domain_containing"/>
    <property type="match status" value="1"/>
</dbReference>
<proteinExistence type="predicted"/>
<evidence type="ECO:0000256" key="1">
    <source>
        <dbReference type="ARBA" id="ARBA00001966"/>
    </source>
</evidence>
<feature type="region of interest" description="Disordered" evidence="8">
    <location>
        <begin position="466"/>
        <end position="535"/>
    </location>
</feature>
<evidence type="ECO:0000259" key="10">
    <source>
        <dbReference type="PROSITE" id="PS51918"/>
    </source>
</evidence>
<evidence type="ECO:0000256" key="2">
    <source>
        <dbReference type="ARBA" id="ARBA00022603"/>
    </source>
</evidence>
<dbReference type="PANTHER" id="PTHR43409:SF7">
    <property type="entry name" value="BLL1977 PROTEIN"/>
    <property type="match status" value="1"/>
</dbReference>
<evidence type="ECO:0000313" key="11">
    <source>
        <dbReference type="EMBL" id="GHI72848.1"/>
    </source>
</evidence>
<dbReference type="PROSITE" id="PS51332">
    <property type="entry name" value="B12_BINDING"/>
    <property type="match status" value="1"/>
</dbReference>
<dbReference type="InterPro" id="IPR006158">
    <property type="entry name" value="Cobalamin-bd"/>
</dbReference>
<keyword evidence="12" id="KW-1185">Reference proteome</keyword>
<evidence type="ECO:0000259" key="9">
    <source>
        <dbReference type="PROSITE" id="PS51332"/>
    </source>
</evidence>
<evidence type="ECO:0000313" key="12">
    <source>
        <dbReference type="Proteomes" id="UP000613974"/>
    </source>
</evidence>
<evidence type="ECO:0000256" key="3">
    <source>
        <dbReference type="ARBA" id="ARBA00022679"/>
    </source>
</evidence>
<evidence type="ECO:0008006" key="13">
    <source>
        <dbReference type="Google" id="ProtNLM"/>
    </source>
</evidence>
<comment type="cofactor">
    <cofactor evidence="1">
        <name>[4Fe-4S] cluster</name>
        <dbReference type="ChEBI" id="CHEBI:49883"/>
    </cofactor>
</comment>
<keyword evidence="3" id="KW-0808">Transferase</keyword>
<feature type="domain" description="Radical SAM core" evidence="10">
    <location>
        <begin position="297"/>
        <end position="521"/>
    </location>
</feature>